<protein>
    <recommendedName>
        <fullName evidence="4">D-alanyl-D-alanine carboxypeptidase</fullName>
    </recommendedName>
</protein>
<evidence type="ECO:0000313" key="2">
    <source>
        <dbReference type="EMBL" id="MFD0855087.1"/>
    </source>
</evidence>
<feature type="compositionally biased region" description="Basic and acidic residues" evidence="1">
    <location>
        <begin position="52"/>
        <end position="79"/>
    </location>
</feature>
<comment type="caution">
    <text evidence="2">The sequence shown here is derived from an EMBL/GenBank/DDBJ whole genome shotgun (WGS) entry which is preliminary data.</text>
</comment>
<dbReference type="EMBL" id="JBHTIR010003363">
    <property type="protein sequence ID" value="MFD0855087.1"/>
    <property type="molecule type" value="Genomic_DNA"/>
</dbReference>
<sequence length="79" mass="8612">MVQVNWKPGRRRLLLEPRWAARVVAAGLVAVLPIGLLSGSPVLADPPNSKRPTVEDSERTVAGKDLPVRKREPDPADKP</sequence>
<evidence type="ECO:0008006" key="4">
    <source>
        <dbReference type="Google" id="ProtNLM"/>
    </source>
</evidence>
<feature type="region of interest" description="Disordered" evidence="1">
    <location>
        <begin position="38"/>
        <end position="79"/>
    </location>
</feature>
<keyword evidence="3" id="KW-1185">Reference proteome</keyword>
<gene>
    <name evidence="2" type="ORF">ACFQ07_22795</name>
</gene>
<reference evidence="3" key="1">
    <citation type="journal article" date="2019" name="Int. J. Syst. Evol. Microbiol.">
        <title>The Global Catalogue of Microorganisms (GCM) 10K type strain sequencing project: providing services to taxonomists for standard genome sequencing and annotation.</title>
        <authorList>
            <consortium name="The Broad Institute Genomics Platform"/>
            <consortium name="The Broad Institute Genome Sequencing Center for Infectious Disease"/>
            <person name="Wu L."/>
            <person name="Ma J."/>
        </authorList>
    </citation>
    <scope>NUCLEOTIDE SEQUENCE [LARGE SCALE GENOMIC DNA]</scope>
    <source>
        <strain evidence="3">JCM 31696</strain>
    </source>
</reference>
<organism evidence="2 3">
    <name type="scientific">Actinomadura adrarensis</name>
    <dbReference type="NCBI Taxonomy" id="1819600"/>
    <lineage>
        <taxon>Bacteria</taxon>
        <taxon>Bacillati</taxon>
        <taxon>Actinomycetota</taxon>
        <taxon>Actinomycetes</taxon>
        <taxon>Streptosporangiales</taxon>
        <taxon>Thermomonosporaceae</taxon>
        <taxon>Actinomadura</taxon>
    </lineage>
</organism>
<proteinExistence type="predicted"/>
<evidence type="ECO:0000313" key="3">
    <source>
        <dbReference type="Proteomes" id="UP001597083"/>
    </source>
</evidence>
<dbReference type="Proteomes" id="UP001597083">
    <property type="component" value="Unassembled WGS sequence"/>
</dbReference>
<accession>A0ABW3CM83</accession>
<feature type="non-terminal residue" evidence="2">
    <location>
        <position position="79"/>
    </location>
</feature>
<name>A0ABW3CM83_9ACTN</name>
<evidence type="ECO:0000256" key="1">
    <source>
        <dbReference type="SAM" id="MobiDB-lite"/>
    </source>
</evidence>